<dbReference type="PANTHER" id="PTHR42756">
    <property type="entry name" value="TRANSCRIPTIONAL REGULATOR, MARR"/>
    <property type="match status" value="1"/>
</dbReference>
<evidence type="ECO:0000259" key="4">
    <source>
        <dbReference type="PROSITE" id="PS50995"/>
    </source>
</evidence>
<dbReference type="RefSeq" id="WP_057731911.1">
    <property type="nucleotide sequence ID" value="NZ_BJZK01000012.1"/>
</dbReference>
<comment type="caution">
    <text evidence="5">The sequence shown here is derived from an EMBL/GenBank/DDBJ whole genome shotgun (WGS) entry which is preliminary data.</text>
</comment>
<dbReference type="EMBL" id="BJZK01000012">
    <property type="protein sequence ID" value="GEO72005.1"/>
    <property type="molecule type" value="Genomic_DNA"/>
</dbReference>
<dbReference type="SMART" id="SM00347">
    <property type="entry name" value="HTH_MARR"/>
    <property type="match status" value="1"/>
</dbReference>
<accession>A0ABQ0WW13</accession>
<dbReference type="InterPro" id="IPR036388">
    <property type="entry name" value="WH-like_DNA-bd_sf"/>
</dbReference>
<name>A0ABQ0WW13_9LACO</name>
<evidence type="ECO:0000256" key="2">
    <source>
        <dbReference type="ARBA" id="ARBA00023125"/>
    </source>
</evidence>
<evidence type="ECO:0000256" key="1">
    <source>
        <dbReference type="ARBA" id="ARBA00023015"/>
    </source>
</evidence>
<gene>
    <name evidence="5" type="ORF">LZY01_11730</name>
</gene>
<keyword evidence="1" id="KW-0805">Transcription regulation</keyword>
<proteinExistence type="predicted"/>
<sequence length="146" mass="16219">MATTQFDLDSCLLCMTARSSKLFAKKFNLALQPFGLTKSTWTAIYYIDKHEQINQKTLAELLGIKGPSLVKIIAQLQLAQLIKVTPSPVDKRERLLTLTPAGLTRLTDGLPLAEKFQQQVTHGITQADLDIAATVMTQMLENAEQF</sequence>
<organism evidence="5 6">
    <name type="scientific">Levilactobacillus zymae</name>
    <dbReference type="NCBI Taxonomy" id="267363"/>
    <lineage>
        <taxon>Bacteria</taxon>
        <taxon>Bacillati</taxon>
        <taxon>Bacillota</taxon>
        <taxon>Bacilli</taxon>
        <taxon>Lactobacillales</taxon>
        <taxon>Lactobacillaceae</taxon>
        <taxon>Levilactobacillus</taxon>
    </lineage>
</organism>
<reference evidence="5 6" key="1">
    <citation type="submission" date="2019-07" db="EMBL/GenBank/DDBJ databases">
        <title>Whole genome shotgun sequence of Lactobacillus zymae NBRC 107157.</title>
        <authorList>
            <person name="Hosoyama A."/>
            <person name="Uohara A."/>
            <person name="Ohji S."/>
            <person name="Ichikawa N."/>
        </authorList>
    </citation>
    <scope>NUCLEOTIDE SEQUENCE [LARGE SCALE GENOMIC DNA]</scope>
    <source>
        <strain evidence="5 6">NBRC 107157</strain>
    </source>
</reference>
<evidence type="ECO:0000256" key="3">
    <source>
        <dbReference type="ARBA" id="ARBA00023163"/>
    </source>
</evidence>
<dbReference type="Pfam" id="PF12802">
    <property type="entry name" value="MarR_2"/>
    <property type="match status" value="1"/>
</dbReference>
<evidence type="ECO:0000313" key="5">
    <source>
        <dbReference type="EMBL" id="GEO72005.1"/>
    </source>
</evidence>
<keyword evidence="2" id="KW-0238">DNA-binding</keyword>
<keyword evidence="3" id="KW-0804">Transcription</keyword>
<dbReference type="Proteomes" id="UP000321794">
    <property type="component" value="Unassembled WGS sequence"/>
</dbReference>
<dbReference type="InterPro" id="IPR036390">
    <property type="entry name" value="WH_DNA-bd_sf"/>
</dbReference>
<evidence type="ECO:0000313" key="6">
    <source>
        <dbReference type="Proteomes" id="UP000321794"/>
    </source>
</evidence>
<keyword evidence="6" id="KW-1185">Reference proteome</keyword>
<feature type="domain" description="HTH marR-type" evidence="4">
    <location>
        <begin position="1"/>
        <end position="141"/>
    </location>
</feature>
<dbReference type="Gene3D" id="1.10.10.10">
    <property type="entry name" value="Winged helix-like DNA-binding domain superfamily/Winged helix DNA-binding domain"/>
    <property type="match status" value="1"/>
</dbReference>
<dbReference type="InterPro" id="IPR000835">
    <property type="entry name" value="HTH_MarR-typ"/>
</dbReference>
<protein>
    <submittedName>
        <fullName evidence="5">MarR family transcriptional regulator</fullName>
    </submittedName>
</protein>
<dbReference type="PROSITE" id="PS50995">
    <property type="entry name" value="HTH_MARR_2"/>
    <property type="match status" value="1"/>
</dbReference>
<dbReference type="PANTHER" id="PTHR42756:SF1">
    <property type="entry name" value="TRANSCRIPTIONAL REPRESSOR OF EMRAB OPERON"/>
    <property type="match status" value="1"/>
</dbReference>
<dbReference type="SUPFAM" id="SSF46785">
    <property type="entry name" value="Winged helix' DNA-binding domain"/>
    <property type="match status" value="1"/>
</dbReference>